<reference evidence="2 3" key="1">
    <citation type="submission" date="2017-11" db="EMBL/GenBank/DDBJ databases">
        <title>Genomic Encyclopedia of Archaeal and Bacterial Type Strains, Phase II (KMG-II): From Individual Species to Whole Genera.</title>
        <authorList>
            <person name="Goeker M."/>
        </authorList>
    </citation>
    <scope>NUCLEOTIDE SEQUENCE [LARGE SCALE GENOMIC DNA]</scope>
    <source>
        <strain evidence="2 3">DSM 27393</strain>
    </source>
</reference>
<dbReference type="Gene3D" id="3.40.190.10">
    <property type="entry name" value="Periplasmic binding protein-like II"/>
    <property type="match status" value="2"/>
</dbReference>
<dbReference type="PANTHER" id="PTHR43649">
    <property type="entry name" value="ARABINOSE-BINDING PROTEIN-RELATED"/>
    <property type="match status" value="1"/>
</dbReference>
<gene>
    <name evidence="2" type="ORF">CLV46_2608</name>
</gene>
<evidence type="ECO:0000313" key="2">
    <source>
        <dbReference type="EMBL" id="PJJ73028.1"/>
    </source>
</evidence>
<name>A0A2M9CMC6_9MICO</name>
<feature type="chain" id="PRO_5039410194" evidence="1">
    <location>
        <begin position="22"/>
        <end position="447"/>
    </location>
</feature>
<dbReference type="InterPro" id="IPR050490">
    <property type="entry name" value="Bact_solute-bd_prot1"/>
</dbReference>
<dbReference type="Pfam" id="PF01547">
    <property type="entry name" value="SBP_bac_1"/>
    <property type="match status" value="1"/>
</dbReference>
<dbReference type="EMBL" id="PGFF01000001">
    <property type="protein sequence ID" value="PJJ73028.1"/>
    <property type="molecule type" value="Genomic_DNA"/>
</dbReference>
<evidence type="ECO:0000313" key="3">
    <source>
        <dbReference type="Proteomes" id="UP000228758"/>
    </source>
</evidence>
<dbReference type="Proteomes" id="UP000228758">
    <property type="component" value="Unassembled WGS sequence"/>
</dbReference>
<protein>
    <submittedName>
        <fullName evidence="2">Multiple sugar transport system substrate-binding protein</fullName>
    </submittedName>
</protein>
<sequence length="447" mass="46975">MKWTRRGLGALALGTSALLLAGCSGGGGNAGGGGGGDAVDGTGEVTGAIEIAWWGGDARNEKTNAVIDMFEEANEGVTANGQSADFQGYFDRLNVQAASKSLPCAVQLQGRQVNDYTSRDLLLPLDPMIEAGVIDVSDIPEAVVDTGRGPDGNLYFLPYGAAYDAVGVNTTLAQQAGVELPAEGYDWDDFVTFLEDAAENLPEGTRAIDSNGGRPNFFIGWTQANGKTLFDEDGKLGFTEDDLVEYWTMWEDLRAAGVTETAERTAEEPSGPDQGYFANGQLMTDTIPGNALTPVTAVLDGKGQGHEVTTIPYPSGAEGSGNALYPSGFAIPRSCDNVPTAAAFVNFFTNDLDAGLVFASDNGAATNTKVLEAQLADPALSETKKHELELFQRIVENDPPSIVFPPGYQATFEAAFRQAYEQVAFGRQSVEEAAASFIAEANAGLGS</sequence>
<organism evidence="2 3">
    <name type="scientific">Diaminobutyricimonas aerilata</name>
    <dbReference type="NCBI Taxonomy" id="1162967"/>
    <lineage>
        <taxon>Bacteria</taxon>
        <taxon>Bacillati</taxon>
        <taxon>Actinomycetota</taxon>
        <taxon>Actinomycetes</taxon>
        <taxon>Micrococcales</taxon>
        <taxon>Microbacteriaceae</taxon>
        <taxon>Diaminobutyricimonas</taxon>
    </lineage>
</organism>
<dbReference type="PANTHER" id="PTHR43649:SF11">
    <property type="entry name" value="ABC TRANSPORTER SUBSTRATE-BINDING PROTEIN YESO-RELATED"/>
    <property type="match status" value="1"/>
</dbReference>
<dbReference type="AlphaFoldDB" id="A0A2M9CMC6"/>
<comment type="caution">
    <text evidence="2">The sequence shown here is derived from an EMBL/GenBank/DDBJ whole genome shotgun (WGS) entry which is preliminary data.</text>
</comment>
<evidence type="ECO:0000256" key="1">
    <source>
        <dbReference type="SAM" id="SignalP"/>
    </source>
</evidence>
<feature type="signal peptide" evidence="1">
    <location>
        <begin position="1"/>
        <end position="21"/>
    </location>
</feature>
<accession>A0A2M9CMC6</accession>
<keyword evidence="3" id="KW-1185">Reference proteome</keyword>
<keyword evidence="1" id="KW-0732">Signal</keyword>
<dbReference type="InterPro" id="IPR006059">
    <property type="entry name" value="SBP"/>
</dbReference>
<dbReference type="SUPFAM" id="SSF53850">
    <property type="entry name" value="Periplasmic binding protein-like II"/>
    <property type="match status" value="1"/>
</dbReference>
<proteinExistence type="predicted"/>
<keyword evidence="2" id="KW-0762">Sugar transport</keyword>
<dbReference type="PROSITE" id="PS51257">
    <property type="entry name" value="PROKAR_LIPOPROTEIN"/>
    <property type="match status" value="1"/>
</dbReference>
<dbReference type="RefSeq" id="WP_100365161.1">
    <property type="nucleotide sequence ID" value="NZ_PGFF01000001.1"/>
</dbReference>
<dbReference type="OrthoDB" id="7918484at2"/>
<keyword evidence="2" id="KW-0813">Transport</keyword>